<dbReference type="InterPro" id="IPR025420">
    <property type="entry name" value="DUF4143"/>
</dbReference>
<protein>
    <recommendedName>
        <fullName evidence="1">DUF4143 domain-containing protein</fullName>
    </recommendedName>
</protein>
<dbReference type="PANTHER" id="PTHR43566:SF2">
    <property type="entry name" value="DUF4143 DOMAIN-CONTAINING PROTEIN"/>
    <property type="match status" value="1"/>
</dbReference>
<evidence type="ECO:0000313" key="3">
    <source>
        <dbReference type="Proteomes" id="UP000585905"/>
    </source>
</evidence>
<dbReference type="Proteomes" id="UP000585905">
    <property type="component" value="Unassembled WGS sequence"/>
</dbReference>
<evidence type="ECO:0000313" key="2">
    <source>
        <dbReference type="EMBL" id="MBA8848165.1"/>
    </source>
</evidence>
<gene>
    <name evidence="2" type="ORF">FHX53_001764</name>
</gene>
<dbReference type="Pfam" id="PF13635">
    <property type="entry name" value="DUF4143"/>
    <property type="match status" value="1"/>
</dbReference>
<name>A0A839EFR7_9MICO</name>
<sequence>MPIDDIARHTGAGRISRIRMRTMSSFESGASRGAVSLRALLDGGAAPSPGTTRSLHETAELIARGGWPATARASQSRAERFPQAYLTALIDNDLPALAGRPRDPSALERFLTAYAQVTGAPIPLAKIVRRAFGDSTSGFTAETADRYRVAAERLMVIEDLPAWSPALRSRSRLVSTAKRYFSDPSIAAALLGVDSRGMVGDLNTMGSLFENLVVRDLRCYADAIGARTFHYRESSGALEADVIVTTPDGAWMAFEIKLGGSRIDEAAAALISLGESRVQTTPRALVVVIPSGAAFRRPDGVWVVPADQLGP</sequence>
<keyword evidence="3" id="KW-1185">Reference proteome</keyword>
<proteinExistence type="predicted"/>
<comment type="caution">
    <text evidence="2">The sequence shown here is derived from an EMBL/GenBank/DDBJ whole genome shotgun (WGS) entry which is preliminary data.</text>
</comment>
<dbReference type="PANTHER" id="PTHR43566">
    <property type="entry name" value="CONSERVED PROTEIN"/>
    <property type="match status" value="1"/>
</dbReference>
<organism evidence="2 3">
    <name type="scientific">Microcella alkalica</name>
    <dbReference type="NCBI Taxonomy" id="355930"/>
    <lineage>
        <taxon>Bacteria</taxon>
        <taxon>Bacillati</taxon>
        <taxon>Actinomycetota</taxon>
        <taxon>Actinomycetes</taxon>
        <taxon>Micrococcales</taxon>
        <taxon>Microbacteriaceae</taxon>
        <taxon>Microcella</taxon>
    </lineage>
</organism>
<dbReference type="EMBL" id="JACGWX010000004">
    <property type="protein sequence ID" value="MBA8848165.1"/>
    <property type="molecule type" value="Genomic_DNA"/>
</dbReference>
<evidence type="ECO:0000259" key="1">
    <source>
        <dbReference type="Pfam" id="PF13635"/>
    </source>
</evidence>
<dbReference type="AlphaFoldDB" id="A0A839EFR7"/>
<feature type="domain" description="DUF4143" evidence="1">
    <location>
        <begin position="92"/>
        <end position="258"/>
    </location>
</feature>
<reference evidence="2 3" key="1">
    <citation type="submission" date="2020-07" db="EMBL/GenBank/DDBJ databases">
        <title>Sequencing the genomes of 1000 actinobacteria strains.</title>
        <authorList>
            <person name="Klenk H.-P."/>
        </authorList>
    </citation>
    <scope>NUCLEOTIDE SEQUENCE [LARGE SCALE GENOMIC DNA]</scope>
    <source>
        <strain evidence="2 3">DSM 19663</strain>
    </source>
</reference>
<accession>A0A839EFR7</accession>